<comment type="similarity">
    <text evidence="1">Belongs to the leucine-binding protein family.</text>
</comment>
<gene>
    <name evidence="6" type="ORF">GTA51_06400</name>
</gene>
<feature type="domain" description="Leucine-binding protein" evidence="5">
    <location>
        <begin position="25"/>
        <end position="358"/>
    </location>
</feature>
<dbReference type="PANTHER" id="PTHR30483">
    <property type="entry name" value="LEUCINE-SPECIFIC-BINDING PROTEIN"/>
    <property type="match status" value="1"/>
</dbReference>
<keyword evidence="7" id="KW-1185">Reference proteome</keyword>
<organism evidence="6 7">
    <name type="scientific">Solidesulfovibrio aerotolerans</name>
    <dbReference type="NCBI Taxonomy" id="295255"/>
    <lineage>
        <taxon>Bacteria</taxon>
        <taxon>Pseudomonadati</taxon>
        <taxon>Thermodesulfobacteriota</taxon>
        <taxon>Desulfovibrionia</taxon>
        <taxon>Desulfovibrionales</taxon>
        <taxon>Desulfovibrionaceae</taxon>
        <taxon>Solidesulfovibrio</taxon>
    </lineage>
</organism>
<protein>
    <submittedName>
        <fullName evidence="6">ABC transporter substrate-binding protein</fullName>
    </submittedName>
</protein>
<reference evidence="6 7" key="1">
    <citation type="submission" date="2020-01" db="EMBL/GenBank/DDBJ databases">
        <title>Genome sequence of Desulfovibrio aerotolerans DSM 16695(T).</title>
        <authorList>
            <person name="Karnachuk O."/>
            <person name="Avakyan M."/>
            <person name="Mardanov A."/>
            <person name="Kadnikov V."/>
            <person name="Ravin N."/>
        </authorList>
    </citation>
    <scope>NUCLEOTIDE SEQUENCE [LARGE SCALE GENOMIC DNA]</scope>
    <source>
        <strain evidence="6 7">DSM 16695</strain>
    </source>
</reference>
<dbReference type="Proteomes" id="UP000482487">
    <property type="component" value="Unassembled WGS sequence"/>
</dbReference>
<accession>A0A7C9IL73</accession>
<dbReference type="InterPro" id="IPR051010">
    <property type="entry name" value="BCAA_transport"/>
</dbReference>
<dbReference type="Pfam" id="PF13458">
    <property type="entry name" value="Peripla_BP_6"/>
    <property type="match status" value="1"/>
</dbReference>
<keyword evidence="2" id="KW-0813">Transport</keyword>
<dbReference type="EMBL" id="WVUD01000007">
    <property type="protein sequence ID" value="MYL82766.1"/>
    <property type="molecule type" value="Genomic_DNA"/>
</dbReference>
<evidence type="ECO:0000313" key="6">
    <source>
        <dbReference type="EMBL" id="MYL82766.1"/>
    </source>
</evidence>
<dbReference type="SUPFAM" id="SSF53822">
    <property type="entry name" value="Periplasmic binding protein-like I"/>
    <property type="match status" value="1"/>
</dbReference>
<dbReference type="PRINTS" id="PR00337">
    <property type="entry name" value="LEUILEVALBP"/>
</dbReference>
<comment type="caution">
    <text evidence="6">The sequence shown here is derived from an EMBL/GenBank/DDBJ whole genome shotgun (WGS) entry which is preliminary data.</text>
</comment>
<dbReference type="InterPro" id="IPR000709">
    <property type="entry name" value="Leu_Ile_Val-bd"/>
</dbReference>
<sequence>MKTMLLLLCWAVLLQGCVGEDAVLLGFSGQLTGDHADLGVQGRNGASLAVEDSNARGGVAGRPLKLLSRDDGDTPQTAVDADTALLKAGVVAIVGHMTSSQTLAALPTVAAAGRVMISPTTATPALSGKKDLFFRVIPSNEAWGLTLGAYVARRGLTRVCVIADLDNASYVDSFNAAFEQAFGHAGGEIVCRFPFSSKQGPDWGALLDQAATSRAQGIVATAAARDVAALAQTMTARNERLPLLCPTWPYTREILSIGGRSVDGIVFAASYTEANDRPRFQEFLQRYRERFGAPANFAAVYAYEAVSVLAAALLRTGGRAEGLAEALIAVGEQPGLSSPFALNAYGDVLRDTFLVTIADGRFAAVKD</sequence>
<dbReference type="InterPro" id="IPR028081">
    <property type="entry name" value="Leu-bd"/>
</dbReference>
<keyword evidence="4" id="KW-0029">Amino-acid transport</keyword>
<name>A0A7C9IL73_9BACT</name>
<dbReference type="InterPro" id="IPR028082">
    <property type="entry name" value="Peripla_BP_I"/>
</dbReference>
<dbReference type="Gene3D" id="3.40.50.2300">
    <property type="match status" value="2"/>
</dbReference>
<evidence type="ECO:0000256" key="3">
    <source>
        <dbReference type="ARBA" id="ARBA00022729"/>
    </source>
</evidence>
<dbReference type="AlphaFoldDB" id="A0A7C9IL73"/>
<evidence type="ECO:0000256" key="2">
    <source>
        <dbReference type="ARBA" id="ARBA00022448"/>
    </source>
</evidence>
<dbReference type="OrthoDB" id="9783240at2"/>
<dbReference type="GO" id="GO:0006865">
    <property type="term" value="P:amino acid transport"/>
    <property type="evidence" value="ECO:0007669"/>
    <property type="project" value="UniProtKB-KW"/>
</dbReference>
<proteinExistence type="inferred from homology"/>
<dbReference type="PANTHER" id="PTHR30483:SF6">
    <property type="entry name" value="PERIPLASMIC BINDING PROTEIN OF ABC TRANSPORTER FOR NATURAL AMINO ACIDS"/>
    <property type="match status" value="1"/>
</dbReference>
<evidence type="ECO:0000256" key="4">
    <source>
        <dbReference type="ARBA" id="ARBA00022970"/>
    </source>
</evidence>
<keyword evidence="3" id="KW-0732">Signal</keyword>
<dbReference type="PROSITE" id="PS51257">
    <property type="entry name" value="PROKAR_LIPOPROTEIN"/>
    <property type="match status" value="1"/>
</dbReference>
<evidence type="ECO:0000313" key="7">
    <source>
        <dbReference type="Proteomes" id="UP000482487"/>
    </source>
</evidence>
<evidence type="ECO:0000256" key="1">
    <source>
        <dbReference type="ARBA" id="ARBA00010062"/>
    </source>
</evidence>
<evidence type="ECO:0000259" key="5">
    <source>
        <dbReference type="Pfam" id="PF13458"/>
    </source>
</evidence>